<dbReference type="GO" id="GO:0019843">
    <property type="term" value="F:rRNA binding"/>
    <property type="evidence" value="ECO:0007669"/>
    <property type="project" value="UniProtKB-UniRule"/>
</dbReference>
<dbReference type="InterPro" id="IPR020069">
    <property type="entry name" value="Ribosomal_bL9_C"/>
</dbReference>
<dbReference type="InterPro" id="IPR009027">
    <property type="entry name" value="Ribosomal_bL9/RNase_H1_N"/>
</dbReference>
<evidence type="ECO:0000256" key="5">
    <source>
        <dbReference type="ARBA" id="ARBA00023274"/>
    </source>
</evidence>
<keyword evidence="3 7" id="KW-0694">RNA-binding</keyword>
<feature type="region of interest" description="Disordered" evidence="8">
    <location>
        <begin position="37"/>
        <end position="61"/>
    </location>
</feature>
<name>A0A1F6ASH5_9BACT</name>
<dbReference type="GO" id="GO:0005840">
    <property type="term" value="C:ribosome"/>
    <property type="evidence" value="ECO:0007669"/>
    <property type="project" value="UniProtKB-KW"/>
</dbReference>
<dbReference type="Pfam" id="PF03948">
    <property type="entry name" value="Ribosomal_L9_C"/>
    <property type="match status" value="1"/>
</dbReference>
<comment type="function">
    <text evidence="7">Binds to the 23S rRNA.</text>
</comment>
<dbReference type="HAMAP" id="MF_00503">
    <property type="entry name" value="Ribosomal_bL9"/>
    <property type="match status" value="1"/>
</dbReference>
<dbReference type="InterPro" id="IPR000244">
    <property type="entry name" value="Ribosomal_bL9"/>
</dbReference>
<protein>
    <recommendedName>
        <fullName evidence="6 7">Large ribosomal subunit protein bL9</fullName>
    </recommendedName>
</protein>
<evidence type="ECO:0000256" key="1">
    <source>
        <dbReference type="ARBA" id="ARBA00010605"/>
    </source>
</evidence>
<evidence type="ECO:0000313" key="10">
    <source>
        <dbReference type="EMBL" id="OGG27621.1"/>
    </source>
</evidence>
<feature type="compositionally biased region" description="Basic and acidic residues" evidence="8">
    <location>
        <begin position="40"/>
        <end position="61"/>
    </location>
</feature>
<dbReference type="InterPro" id="IPR020594">
    <property type="entry name" value="Ribosomal_bL9_bac/chp"/>
</dbReference>
<comment type="caution">
    <text evidence="10">The sequence shown here is derived from an EMBL/GenBank/DDBJ whole genome shotgun (WGS) entry which is preliminary data.</text>
</comment>
<dbReference type="NCBIfam" id="TIGR00158">
    <property type="entry name" value="L9"/>
    <property type="match status" value="1"/>
</dbReference>
<keyword evidence="2 7" id="KW-0699">rRNA-binding</keyword>
<dbReference type="EMBL" id="MFJY01000041">
    <property type="protein sequence ID" value="OGG27621.1"/>
    <property type="molecule type" value="Genomic_DNA"/>
</dbReference>
<comment type="similarity">
    <text evidence="1 7">Belongs to the bacterial ribosomal protein bL9 family.</text>
</comment>
<feature type="domain" description="Ribosomal protein L9" evidence="9">
    <location>
        <begin position="13"/>
        <end position="40"/>
    </location>
</feature>
<evidence type="ECO:0000313" key="11">
    <source>
        <dbReference type="Proteomes" id="UP000178305"/>
    </source>
</evidence>
<dbReference type="Gene3D" id="3.40.5.10">
    <property type="entry name" value="Ribosomal protein L9, N-terminal domain"/>
    <property type="match status" value="1"/>
</dbReference>
<dbReference type="GO" id="GO:0006412">
    <property type="term" value="P:translation"/>
    <property type="evidence" value="ECO:0007669"/>
    <property type="project" value="UniProtKB-UniRule"/>
</dbReference>
<dbReference type="InterPro" id="IPR036935">
    <property type="entry name" value="Ribosomal_bL9_N_sf"/>
</dbReference>
<evidence type="ECO:0000256" key="6">
    <source>
        <dbReference type="ARBA" id="ARBA00035292"/>
    </source>
</evidence>
<dbReference type="PANTHER" id="PTHR21368">
    <property type="entry name" value="50S RIBOSOMAL PROTEIN L9"/>
    <property type="match status" value="1"/>
</dbReference>
<dbReference type="Gene3D" id="3.10.430.100">
    <property type="entry name" value="Ribosomal protein L9, C-terminal domain"/>
    <property type="match status" value="1"/>
</dbReference>
<keyword evidence="4 7" id="KW-0689">Ribosomal protein</keyword>
<evidence type="ECO:0000256" key="2">
    <source>
        <dbReference type="ARBA" id="ARBA00022730"/>
    </source>
</evidence>
<keyword evidence="5 7" id="KW-0687">Ribonucleoprotein</keyword>
<dbReference type="Proteomes" id="UP000178305">
    <property type="component" value="Unassembled WGS sequence"/>
</dbReference>
<dbReference type="Pfam" id="PF01281">
    <property type="entry name" value="Ribosomal_L9_N"/>
    <property type="match status" value="1"/>
</dbReference>
<evidence type="ECO:0000256" key="7">
    <source>
        <dbReference type="HAMAP-Rule" id="MF_00503"/>
    </source>
</evidence>
<sequence length="150" mass="16655">MQILLLEDVKGLGRRGEVKNASNGYARNYLIPKGLAKAATRKESQSVEKQTQEKSAKDTELRKTLEDLRKRTEENPVPVLIEVGKRGEIFHSVKASDIQEAFKLYDPTIAGQGEVEIKKPIKGMGRHTISLNLGGGVRDTFTIEIKPLSI</sequence>
<dbReference type="AlphaFoldDB" id="A0A1F6ASH5"/>
<organism evidence="10 11">
    <name type="scientific">Candidatus Gottesmanbacteria bacterium RIFCSPLOWO2_01_FULL_48_11</name>
    <dbReference type="NCBI Taxonomy" id="1798395"/>
    <lineage>
        <taxon>Bacteria</taxon>
        <taxon>Candidatus Gottesmaniibacteriota</taxon>
    </lineage>
</organism>
<dbReference type="SUPFAM" id="SSF55658">
    <property type="entry name" value="L9 N-domain-like"/>
    <property type="match status" value="1"/>
</dbReference>
<dbReference type="PROSITE" id="PS00651">
    <property type="entry name" value="RIBOSOMAL_L9"/>
    <property type="match status" value="1"/>
</dbReference>
<proteinExistence type="inferred from homology"/>
<dbReference type="GO" id="GO:0003735">
    <property type="term" value="F:structural constituent of ribosome"/>
    <property type="evidence" value="ECO:0007669"/>
    <property type="project" value="InterPro"/>
</dbReference>
<evidence type="ECO:0000259" key="9">
    <source>
        <dbReference type="PROSITE" id="PS00651"/>
    </source>
</evidence>
<dbReference type="SUPFAM" id="SSF55653">
    <property type="entry name" value="Ribosomal protein L9 C-domain"/>
    <property type="match status" value="1"/>
</dbReference>
<accession>A0A1F6ASH5</accession>
<evidence type="ECO:0000256" key="3">
    <source>
        <dbReference type="ARBA" id="ARBA00022884"/>
    </source>
</evidence>
<gene>
    <name evidence="7" type="primary">rplI</name>
    <name evidence="10" type="ORF">A3A64_04495</name>
</gene>
<dbReference type="InterPro" id="IPR036791">
    <property type="entry name" value="Ribosomal_bL9_C_sf"/>
</dbReference>
<evidence type="ECO:0000256" key="8">
    <source>
        <dbReference type="SAM" id="MobiDB-lite"/>
    </source>
</evidence>
<evidence type="ECO:0000256" key="4">
    <source>
        <dbReference type="ARBA" id="ARBA00022980"/>
    </source>
</evidence>
<dbReference type="InterPro" id="IPR020070">
    <property type="entry name" value="Ribosomal_bL9_N"/>
</dbReference>
<dbReference type="GO" id="GO:1990904">
    <property type="term" value="C:ribonucleoprotein complex"/>
    <property type="evidence" value="ECO:0007669"/>
    <property type="project" value="UniProtKB-KW"/>
</dbReference>
<reference evidence="10 11" key="1">
    <citation type="journal article" date="2016" name="Nat. Commun.">
        <title>Thousands of microbial genomes shed light on interconnected biogeochemical processes in an aquifer system.</title>
        <authorList>
            <person name="Anantharaman K."/>
            <person name="Brown C.T."/>
            <person name="Hug L.A."/>
            <person name="Sharon I."/>
            <person name="Castelle C.J."/>
            <person name="Probst A.J."/>
            <person name="Thomas B.C."/>
            <person name="Singh A."/>
            <person name="Wilkins M.J."/>
            <person name="Karaoz U."/>
            <person name="Brodie E.L."/>
            <person name="Williams K.H."/>
            <person name="Hubbard S.S."/>
            <person name="Banfield J.F."/>
        </authorList>
    </citation>
    <scope>NUCLEOTIDE SEQUENCE [LARGE SCALE GENOMIC DNA]</scope>
</reference>